<dbReference type="AlphaFoldDB" id="G5H8Y8"/>
<dbReference type="HOGENOM" id="CLU_2406823_0_0_10"/>
<protein>
    <submittedName>
        <fullName evidence="2">Uncharacterized protein</fullName>
    </submittedName>
</protein>
<accession>G5H8Y8</accession>
<evidence type="ECO:0000256" key="1">
    <source>
        <dbReference type="SAM" id="MobiDB-lite"/>
    </source>
</evidence>
<dbReference type="Proteomes" id="UP000006008">
    <property type="component" value="Unassembled WGS sequence"/>
</dbReference>
<feature type="region of interest" description="Disordered" evidence="1">
    <location>
        <begin position="15"/>
        <end position="38"/>
    </location>
</feature>
<gene>
    <name evidence="2" type="ORF">HMPREF9450_02074</name>
</gene>
<organism evidence="2 3">
    <name type="scientific">Alistipes indistinctus YIT 12060</name>
    <dbReference type="NCBI Taxonomy" id="742725"/>
    <lineage>
        <taxon>Bacteria</taxon>
        <taxon>Pseudomonadati</taxon>
        <taxon>Bacteroidota</taxon>
        <taxon>Bacteroidia</taxon>
        <taxon>Bacteroidales</taxon>
        <taxon>Rikenellaceae</taxon>
        <taxon>Alistipes</taxon>
    </lineage>
</organism>
<comment type="caution">
    <text evidence="2">The sequence shown here is derived from an EMBL/GenBank/DDBJ whole genome shotgun (WGS) entry which is preliminary data.</text>
</comment>
<dbReference type="STRING" id="742725.HMPREF9450_02074"/>
<feature type="compositionally biased region" description="Basic and acidic residues" evidence="1">
    <location>
        <begin position="20"/>
        <end position="32"/>
    </location>
</feature>
<reference evidence="2 3" key="1">
    <citation type="submission" date="2011-08" db="EMBL/GenBank/DDBJ databases">
        <title>The Genome Sequence of Alistipes indistinctus YIT 12060.</title>
        <authorList>
            <consortium name="The Broad Institute Genome Sequencing Platform"/>
            <person name="Earl A."/>
            <person name="Ward D."/>
            <person name="Feldgarden M."/>
            <person name="Gevers D."/>
            <person name="Morotomi M."/>
            <person name="Young S.K."/>
            <person name="Zeng Q."/>
            <person name="Gargeya S."/>
            <person name="Fitzgerald M."/>
            <person name="Haas B."/>
            <person name="Abouelleil A."/>
            <person name="Alvarado L."/>
            <person name="Arachchi H.M."/>
            <person name="Berlin A."/>
            <person name="Brown A."/>
            <person name="Chapman S.B."/>
            <person name="Chen Z."/>
            <person name="Dunbar C."/>
            <person name="Freedman E."/>
            <person name="Gearin G."/>
            <person name="Gellesch M."/>
            <person name="Goldberg J."/>
            <person name="Griggs A."/>
            <person name="Gujja S."/>
            <person name="Heiman D."/>
            <person name="Howarth C."/>
            <person name="Larson L."/>
            <person name="Lui A."/>
            <person name="MacDonald P.J.P."/>
            <person name="Montmayeur A."/>
            <person name="Murphy C."/>
            <person name="Neiman D."/>
            <person name="Pearson M."/>
            <person name="Priest M."/>
            <person name="Roberts A."/>
            <person name="Saif S."/>
            <person name="Shea T."/>
            <person name="Shenoy N."/>
            <person name="Sisk P."/>
            <person name="Stolte C."/>
            <person name="Sykes S."/>
            <person name="Wortman J."/>
            <person name="Nusbaum C."/>
            <person name="Birren B."/>
        </authorList>
    </citation>
    <scope>NUCLEOTIDE SEQUENCE [LARGE SCALE GENOMIC DNA]</scope>
    <source>
        <strain evidence="2 3">YIT 12060</strain>
    </source>
</reference>
<evidence type="ECO:0000313" key="3">
    <source>
        <dbReference type="Proteomes" id="UP000006008"/>
    </source>
</evidence>
<sequence length="92" mass="10133">MVKSQVFEKYFGISKHHAQRQADDLSRTDGDSSGKVWGTLDSDYSAESDYNEGEVAMLKGLLTARKDGQFGQVAELVDANTCGKYAEQGEQH</sequence>
<dbReference type="EMBL" id="ADLD01000013">
    <property type="protein sequence ID" value="EHB92025.1"/>
    <property type="molecule type" value="Genomic_DNA"/>
</dbReference>
<keyword evidence="3" id="KW-1185">Reference proteome</keyword>
<proteinExistence type="predicted"/>
<evidence type="ECO:0000313" key="2">
    <source>
        <dbReference type="EMBL" id="EHB92025.1"/>
    </source>
</evidence>
<name>G5H8Y8_9BACT</name>